<evidence type="ECO:0000256" key="3">
    <source>
        <dbReference type="ARBA" id="ARBA00011989"/>
    </source>
</evidence>
<evidence type="ECO:0000256" key="2">
    <source>
        <dbReference type="ARBA" id="ARBA00009263"/>
    </source>
</evidence>
<dbReference type="InterPro" id="IPR006368">
    <property type="entry name" value="GDP_Man_deHydtase"/>
</dbReference>
<accession>A0A2J7ZK89</accession>
<comment type="caution">
    <text evidence="6">The sequence shown here is derived from an EMBL/GenBank/DDBJ whole genome shotgun (WGS) entry which is preliminary data.</text>
</comment>
<evidence type="ECO:0000313" key="7">
    <source>
        <dbReference type="Proteomes" id="UP000236333"/>
    </source>
</evidence>
<dbReference type="CDD" id="cd05260">
    <property type="entry name" value="GDP_MD_SDR_e"/>
    <property type="match status" value="1"/>
</dbReference>
<dbReference type="GO" id="GO:0042351">
    <property type="term" value="P:'de novo' GDP-L-fucose biosynthetic process"/>
    <property type="evidence" value="ECO:0007669"/>
    <property type="project" value="TreeGrafter"/>
</dbReference>
<protein>
    <recommendedName>
        <fullName evidence="3">GDP-mannose 4,6-dehydratase</fullName>
        <ecNumber evidence="3">4.2.1.47</ecNumber>
    </recommendedName>
</protein>
<proteinExistence type="inferred from homology"/>
<dbReference type="PANTHER" id="PTHR43715:SF1">
    <property type="entry name" value="GDP-MANNOSE 4,6 DEHYDRATASE"/>
    <property type="match status" value="1"/>
</dbReference>
<evidence type="ECO:0000313" key="6">
    <source>
        <dbReference type="EMBL" id="PNH00679.1"/>
    </source>
</evidence>
<dbReference type="Pfam" id="PF16363">
    <property type="entry name" value="GDP_Man_Dehyd"/>
    <property type="match status" value="1"/>
</dbReference>
<dbReference type="GO" id="GO:0008446">
    <property type="term" value="F:GDP-mannose 4,6-dehydratase activity"/>
    <property type="evidence" value="ECO:0007669"/>
    <property type="project" value="UniProtKB-EC"/>
</dbReference>
<sequence>MHVGVAFITGVSGQDGSYLAELLIEKGYIVHGMVRRSSNMVNLDRLVHLHGHPHMHTHYGDVTDLPSIMRIMRRAADDLGTNQILEVYNLAAQSHVKVSFDVPIYTAATDALGTLNVLEAIVQLDIIARVRVYQASTSELFGSTPPPQNEASSMCPQSPYAVSKLFAHWSIKNYRDVYGIYAVSGILFNHESERRAENFVTRKISKFVAGLYHGRQTGPLHLGNLNALRDWGHAKDYVLAMWMMLQQGDADDYVISTGEQHSVREFVETALAVIGKRIQWRGTGLDEKGYLVDEGGHGGDGWHIVEVDPSYFRPTEVETLLGDSSKAREKLGWMHATSFESLVRLMVHQDIEQCKKE</sequence>
<evidence type="ECO:0000256" key="4">
    <source>
        <dbReference type="ARBA" id="ARBA00023239"/>
    </source>
</evidence>
<dbReference type="NCBIfam" id="TIGR01472">
    <property type="entry name" value="gmd"/>
    <property type="match status" value="1"/>
</dbReference>
<dbReference type="EMBL" id="PGGS01001233">
    <property type="protein sequence ID" value="PNH00679.1"/>
    <property type="molecule type" value="Genomic_DNA"/>
</dbReference>
<dbReference type="FunFam" id="3.40.50.720:FF:000924">
    <property type="entry name" value="GDP-mannose 4,6 dehydratase"/>
    <property type="match status" value="1"/>
</dbReference>
<dbReference type="Gene3D" id="3.90.25.10">
    <property type="entry name" value="UDP-galactose 4-epimerase, domain 1"/>
    <property type="match status" value="1"/>
</dbReference>
<name>A0A2J7ZK89_9CHLO</name>
<organism evidence="6 7">
    <name type="scientific">Tetrabaena socialis</name>
    <dbReference type="NCBI Taxonomy" id="47790"/>
    <lineage>
        <taxon>Eukaryota</taxon>
        <taxon>Viridiplantae</taxon>
        <taxon>Chlorophyta</taxon>
        <taxon>core chlorophytes</taxon>
        <taxon>Chlorophyceae</taxon>
        <taxon>CS clade</taxon>
        <taxon>Chlamydomonadales</taxon>
        <taxon>Tetrabaenaceae</taxon>
        <taxon>Tetrabaena</taxon>
    </lineage>
</organism>
<evidence type="ECO:0000256" key="1">
    <source>
        <dbReference type="ARBA" id="ARBA00001937"/>
    </source>
</evidence>
<keyword evidence="7" id="KW-1185">Reference proteome</keyword>
<gene>
    <name evidence="6" type="ORF">TSOC_013484</name>
</gene>
<feature type="domain" description="NAD(P)-binding" evidence="5">
    <location>
        <begin position="7"/>
        <end position="346"/>
    </location>
</feature>
<evidence type="ECO:0000259" key="5">
    <source>
        <dbReference type="Pfam" id="PF16363"/>
    </source>
</evidence>
<dbReference type="SUPFAM" id="SSF51735">
    <property type="entry name" value="NAD(P)-binding Rossmann-fold domains"/>
    <property type="match status" value="1"/>
</dbReference>
<dbReference type="EC" id="4.2.1.47" evidence="3"/>
<dbReference type="InterPro" id="IPR016040">
    <property type="entry name" value="NAD(P)-bd_dom"/>
</dbReference>
<dbReference type="InterPro" id="IPR036291">
    <property type="entry name" value="NAD(P)-bd_dom_sf"/>
</dbReference>
<dbReference type="AlphaFoldDB" id="A0A2J7ZK89"/>
<dbReference type="OrthoDB" id="10253554at2759"/>
<dbReference type="Gene3D" id="3.40.50.720">
    <property type="entry name" value="NAD(P)-binding Rossmann-like Domain"/>
    <property type="match status" value="1"/>
</dbReference>
<dbReference type="PANTHER" id="PTHR43715">
    <property type="entry name" value="GDP-MANNOSE 4,6-DEHYDRATASE"/>
    <property type="match status" value="1"/>
</dbReference>
<reference evidence="6 7" key="1">
    <citation type="journal article" date="2017" name="Mol. Biol. Evol.">
        <title>The 4-celled Tetrabaena socialis nuclear genome reveals the essential components for genetic control of cell number at the origin of multicellularity in the volvocine lineage.</title>
        <authorList>
            <person name="Featherston J."/>
            <person name="Arakaki Y."/>
            <person name="Hanschen E.R."/>
            <person name="Ferris P.J."/>
            <person name="Michod R.E."/>
            <person name="Olson B.J.S.C."/>
            <person name="Nozaki H."/>
            <person name="Durand P.M."/>
        </authorList>
    </citation>
    <scope>NUCLEOTIDE SEQUENCE [LARGE SCALE GENOMIC DNA]</scope>
    <source>
        <strain evidence="6 7">NIES-571</strain>
    </source>
</reference>
<comment type="similarity">
    <text evidence="2">Belongs to the NAD(P)-dependent epimerase/dehydratase family. GDP-mannose 4,6-dehydratase subfamily.</text>
</comment>
<comment type="cofactor">
    <cofactor evidence="1">
        <name>NADP(+)</name>
        <dbReference type="ChEBI" id="CHEBI:58349"/>
    </cofactor>
</comment>
<dbReference type="Proteomes" id="UP000236333">
    <property type="component" value="Unassembled WGS sequence"/>
</dbReference>
<dbReference type="HAMAP" id="MF_00955">
    <property type="entry name" value="GDP_Man_dehydratase"/>
    <property type="match status" value="1"/>
</dbReference>
<keyword evidence="4" id="KW-0456">Lyase</keyword>